<evidence type="ECO:0008006" key="4">
    <source>
        <dbReference type="Google" id="ProtNLM"/>
    </source>
</evidence>
<evidence type="ECO:0000313" key="3">
    <source>
        <dbReference type="Proteomes" id="UP000010146"/>
    </source>
</evidence>
<evidence type="ECO:0000256" key="1">
    <source>
        <dbReference type="SAM" id="Phobius"/>
    </source>
</evidence>
<accession>B7R7I3</accession>
<proteinExistence type="predicted"/>
<organism evidence="2 3">
    <name type="scientific">Caldanaerobacter subterraneus subsp. pacificus DSM 12653</name>
    <dbReference type="NCBI Taxonomy" id="391606"/>
    <lineage>
        <taxon>Bacteria</taxon>
        <taxon>Bacillati</taxon>
        <taxon>Bacillota</taxon>
        <taxon>Clostridia</taxon>
        <taxon>Thermoanaerobacterales</taxon>
        <taxon>Thermoanaerobacteraceae</taxon>
        <taxon>Caldanaerobacter</taxon>
    </lineage>
</organism>
<reference evidence="2 3" key="1">
    <citation type="submission" date="2008-07" db="EMBL/GenBank/DDBJ databases">
        <authorList>
            <person name="Gonzalez J."/>
            <person name="Sokolova T."/>
            <person name="Ferriera S."/>
            <person name="Johnson J."/>
            <person name="Kravitz S."/>
            <person name="Beeson K."/>
            <person name="Sutton G."/>
            <person name="Rogers Y.-H."/>
            <person name="Friedman R."/>
            <person name="Frazier M."/>
            <person name="Venter J.C."/>
        </authorList>
    </citation>
    <scope>NUCLEOTIDE SEQUENCE [LARGE SCALE GENOMIC DNA]</scope>
    <source>
        <strain evidence="2 3">DSM 12653</strain>
    </source>
</reference>
<sequence>MSLLADTNNWFKLTGTNFIADKGYDVKKLYNYVRDTLHGHCFIPRNWRNSKNPPLTDDGYIVCEAGIKILKDGKQYFDGFIKQKFVCKFCNSKDDSACPIKHPKYFNGKKHRGCTKLLLYLLIIGPLLIETPYILRLSINCGLNQKDIILDLKP</sequence>
<feature type="transmembrane region" description="Helical" evidence="1">
    <location>
        <begin position="117"/>
        <end position="135"/>
    </location>
</feature>
<name>B7R7I3_9THEO</name>
<keyword evidence="1" id="KW-0472">Membrane</keyword>
<comment type="caution">
    <text evidence="2">The sequence shown here is derived from an EMBL/GenBank/DDBJ whole genome shotgun (WGS) entry which is preliminary data.</text>
</comment>
<dbReference type="Proteomes" id="UP000010146">
    <property type="component" value="Unassembled WGS sequence"/>
</dbReference>
<reference evidence="3" key="3">
    <citation type="submission" date="2015-02" db="EMBL/GenBank/DDBJ databases">
        <title>Genome analysis of three genomes within the thermophilic hydrogenogenic bacterial species Caldanaerobacter subterraneus.</title>
        <authorList>
            <person name="Sant'Anna F.H."/>
            <person name="Lebedinsky A."/>
            <person name="Sokolova T."/>
            <person name="Robb F.T."/>
            <person name="Gonzalez J.M."/>
        </authorList>
    </citation>
    <scope>NUCLEOTIDE SEQUENCE [LARGE SCALE GENOMIC DNA]</scope>
    <source>
        <strain evidence="3">DSM 12653</strain>
    </source>
</reference>
<dbReference type="AlphaFoldDB" id="B7R7I3"/>
<gene>
    <name evidence="2" type="ORF">CDSM653_00402</name>
</gene>
<reference evidence="2 3" key="2">
    <citation type="journal article" date="2015" name="BMC Genomics">
        <title>Analysis of three genomes within the thermophilic bacterial species Caldanaerobacter subterraneus with a focus on carbon monoxide dehydrogenase evolution and hydrolase diversity.</title>
        <authorList>
            <person name="Sant'Anna F.H."/>
            <person name="Lebedinsky A.V."/>
            <person name="Sokolova T.G."/>
            <person name="Robb F.T."/>
            <person name="Gonzalez J.M."/>
        </authorList>
    </citation>
    <scope>NUCLEOTIDE SEQUENCE [LARGE SCALE GENOMIC DNA]</scope>
    <source>
        <strain evidence="2 3">DSM 12653</strain>
    </source>
</reference>
<dbReference type="EMBL" id="ABXP02000030">
    <property type="protein sequence ID" value="KKC30547.1"/>
    <property type="molecule type" value="Genomic_DNA"/>
</dbReference>
<evidence type="ECO:0000313" key="2">
    <source>
        <dbReference type="EMBL" id="KKC30547.1"/>
    </source>
</evidence>
<protein>
    <recommendedName>
        <fullName evidence="4">Transposase IS4-like domain-containing protein</fullName>
    </recommendedName>
</protein>
<keyword evidence="1" id="KW-1133">Transmembrane helix</keyword>
<keyword evidence="1" id="KW-0812">Transmembrane</keyword>